<sequence length="204" mass="23130">MHGFRMNQQAENVPEQEVDKAGAGAHYAIALEDLEGRVGHPQMNEPAASFEWDHMARQSQKSADADSEAEEAKTAEPQSQASPSPQPEPLRTPPSNAHPDPNPDDLRRAFQLTISRSHLNHQAYIERQAYYGPFIPDMRSIMAEDLESRVPLKGMADCKLGKEEVPLRIRQRRKERDAERAWVGLKGLWEMGQREKQRLSSPEK</sequence>
<organism evidence="2 3">
    <name type="scientific">Lasallia pustulata</name>
    <dbReference type="NCBI Taxonomy" id="136370"/>
    <lineage>
        <taxon>Eukaryota</taxon>
        <taxon>Fungi</taxon>
        <taxon>Dikarya</taxon>
        <taxon>Ascomycota</taxon>
        <taxon>Pezizomycotina</taxon>
        <taxon>Lecanoromycetes</taxon>
        <taxon>OSLEUM clade</taxon>
        <taxon>Umbilicariomycetidae</taxon>
        <taxon>Umbilicariales</taxon>
        <taxon>Umbilicariaceae</taxon>
        <taxon>Lasallia</taxon>
    </lineage>
</organism>
<feature type="region of interest" description="Disordered" evidence="1">
    <location>
        <begin position="36"/>
        <end position="106"/>
    </location>
</feature>
<feature type="compositionally biased region" description="Polar residues" evidence="1">
    <location>
        <begin position="1"/>
        <end position="11"/>
    </location>
</feature>
<dbReference type="Proteomes" id="UP000192927">
    <property type="component" value="Unassembled WGS sequence"/>
</dbReference>
<name>A0A1W5D121_9LECA</name>
<evidence type="ECO:0000313" key="3">
    <source>
        <dbReference type="Proteomes" id="UP000192927"/>
    </source>
</evidence>
<dbReference type="AlphaFoldDB" id="A0A1W5D121"/>
<evidence type="ECO:0000256" key="1">
    <source>
        <dbReference type="SAM" id="MobiDB-lite"/>
    </source>
</evidence>
<evidence type="ECO:0000313" key="2">
    <source>
        <dbReference type="EMBL" id="SLM36834.1"/>
    </source>
</evidence>
<proteinExistence type="predicted"/>
<keyword evidence="3" id="KW-1185">Reference proteome</keyword>
<protein>
    <submittedName>
        <fullName evidence="2">Uncharacterized protein</fullName>
    </submittedName>
</protein>
<accession>A0A1W5D121</accession>
<dbReference type="EMBL" id="FWEW01001349">
    <property type="protein sequence ID" value="SLM36834.1"/>
    <property type="molecule type" value="Genomic_DNA"/>
</dbReference>
<reference evidence="3" key="1">
    <citation type="submission" date="2017-03" db="EMBL/GenBank/DDBJ databases">
        <authorList>
            <person name="Sharma R."/>
            <person name="Thines M."/>
        </authorList>
    </citation>
    <scope>NUCLEOTIDE SEQUENCE [LARGE SCALE GENOMIC DNA]</scope>
</reference>
<feature type="region of interest" description="Disordered" evidence="1">
    <location>
        <begin position="1"/>
        <end position="21"/>
    </location>
</feature>